<protein>
    <recommendedName>
        <fullName evidence="4">DUF3564 family protein</fullName>
    </recommendedName>
</protein>
<keyword evidence="3" id="KW-1185">Reference proteome</keyword>
<dbReference type="InterPro" id="IPR021947">
    <property type="entry name" value="DUF3564"/>
</dbReference>
<reference evidence="2 3" key="1">
    <citation type="submission" date="2017-09" db="EMBL/GenBank/DDBJ databases">
        <authorList>
            <person name="Varghese N."/>
            <person name="Submissions S."/>
        </authorList>
    </citation>
    <scope>NUCLEOTIDE SEQUENCE [LARGE SCALE GENOMIC DNA]</scope>
    <source>
        <strain evidence="2 3">OK806</strain>
    </source>
</reference>
<evidence type="ECO:0000256" key="1">
    <source>
        <dbReference type="SAM" id="MobiDB-lite"/>
    </source>
</evidence>
<sequence>MRVTVKLDTFDQTNSAYAVLWLDTKTRRWSREGHAGIDVPQWGVLESSAGGTLLRDANGMLPIVLLSRLHLERCANRNGSSITDGPSEGARGSATYHGSMGLVPRTAHWHVQCLDLETTVAEHEIFSDEDESARRVADGTRDTGSFGT</sequence>
<dbReference type="OrthoDB" id="9130024at2"/>
<evidence type="ECO:0000313" key="2">
    <source>
        <dbReference type="EMBL" id="SOE67058.1"/>
    </source>
</evidence>
<dbReference type="AlphaFoldDB" id="A0A7Z7N2K3"/>
<gene>
    <name evidence="2" type="ORF">SAMN05446927_3212</name>
</gene>
<dbReference type="Proteomes" id="UP000219522">
    <property type="component" value="Unassembled WGS sequence"/>
</dbReference>
<comment type="caution">
    <text evidence="2">The sequence shown here is derived from an EMBL/GenBank/DDBJ whole genome shotgun (WGS) entry which is preliminary data.</text>
</comment>
<accession>A0A7Z7N2K3</accession>
<dbReference type="Pfam" id="PF12087">
    <property type="entry name" value="DUF3564"/>
    <property type="match status" value="1"/>
</dbReference>
<organism evidence="2 3">
    <name type="scientific">Caballeronia arationis</name>
    <dbReference type="NCBI Taxonomy" id="1777142"/>
    <lineage>
        <taxon>Bacteria</taxon>
        <taxon>Pseudomonadati</taxon>
        <taxon>Pseudomonadota</taxon>
        <taxon>Betaproteobacteria</taxon>
        <taxon>Burkholderiales</taxon>
        <taxon>Burkholderiaceae</taxon>
        <taxon>Caballeronia</taxon>
    </lineage>
</organism>
<proteinExistence type="predicted"/>
<dbReference type="RefSeq" id="WP_062641832.1">
    <property type="nucleotide sequence ID" value="NZ_FCOG02000121.1"/>
</dbReference>
<feature type="region of interest" description="Disordered" evidence="1">
    <location>
        <begin position="126"/>
        <end position="148"/>
    </location>
</feature>
<dbReference type="EMBL" id="OCSU01000001">
    <property type="protein sequence ID" value="SOE67058.1"/>
    <property type="molecule type" value="Genomic_DNA"/>
</dbReference>
<evidence type="ECO:0008006" key="4">
    <source>
        <dbReference type="Google" id="ProtNLM"/>
    </source>
</evidence>
<evidence type="ECO:0000313" key="3">
    <source>
        <dbReference type="Proteomes" id="UP000219522"/>
    </source>
</evidence>
<feature type="compositionally biased region" description="Basic and acidic residues" evidence="1">
    <location>
        <begin position="126"/>
        <end position="141"/>
    </location>
</feature>
<name>A0A7Z7N2K3_9BURK</name>